<dbReference type="PANTHER" id="PTHR45828:SF9">
    <property type="entry name" value="CELL WALL INTEGRITY AND STRESS RESPONSE COMPONENT 4-LIKE-RELATED"/>
    <property type="match status" value="1"/>
</dbReference>
<dbReference type="GO" id="GO:0005576">
    <property type="term" value="C:extracellular region"/>
    <property type="evidence" value="ECO:0007669"/>
    <property type="project" value="UniProtKB-SubCell"/>
</dbReference>
<dbReference type="GO" id="GO:0042742">
    <property type="term" value="P:defense response to bacterium"/>
    <property type="evidence" value="ECO:0007669"/>
    <property type="project" value="UniProtKB-KW"/>
</dbReference>
<dbReference type="InterPro" id="IPR042307">
    <property type="entry name" value="Reeler_sf"/>
</dbReference>
<evidence type="ECO:0000256" key="1">
    <source>
        <dbReference type="ARBA" id="ARBA00004613"/>
    </source>
</evidence>
<comment type="similarity">
    <text evidence="2">Belongs to the insect defense protein family.</text>
</comment>
<dbReference type="GO" id="GO:0016020">
    <property type="term" value="C:membrane"/>
    <property type="evidence" value="ECO:0007669"/>
    <property type="project" value="TreeGrafter"/>
</dbReference>
<dbReference type="PANTHER" id="PTHR45828">
    <property type="entry name" value="CYTOCHROME B561/FERRIC REDUCTASE TRANSMEMBRANE"/>
    <property type="match status" value="1"/>
</dbReference>
<keyword evidence="8" id="KW-0044">Antibiotic</keyword>
<feature type="domain" description="Reelin" evidence="10">
    <location>
        <begin position="5"/>
        <end position="166"/>
    </location>
</feature>
<evidence type="ECO:0000256" key="3">
    <source>
        <dbReference type="ARBA" id="ARBA00022525"/>
    </source>
</evidence>
<evidence type="ECO:0000256" key="5">
    <source>
        <dbReference type="ARBA" id="ARBA00022588"/>
    </source>
</evidence>
<dbReference type="GO" id="GO:0045087">
    <property type="term" value="P:innate immune response"/>
    <property type="evidence" value="ECO:0007669"/>
    <property type="project" value="UniProtKB-KW"/>
</dbReference>
<keyword evidence="3" id="KW-0964">Secreted</keyword>
<dbReference type="Pfam" id="PF02014">
    <property type="entry name" value="Reeler"/>
    <property type="match status" value="1"/>
</dbReference>
<reference evidence="11" key="1">
    <citation type="submission" date="2016-12" db="EMBL/GenBank/DDBJ databases">
        <title>An insight into the sialome and mialome of the sand fly, Nyssomyia neivai.</title>
        <authorList>
            <person name="Sebastian V."/>
            <person name="Goulart T.M."/>
            <person name="Oliveira W."/>
            <person name="Calvo E."/>
            <person name="Oliveira L.F."/>
            <person name="Pinto M.C."/>
            <person name="Rosselino A.M."/>
            <person name="Ribeiro J.M."/>
        </authorList>
    </citation>
    <scope>NUCLEOTIDE SEQUENCE</scope>
</reference>
<feature type="chain" id="PRO_5013290223" evidence="9">
    <location>
        <begin position="18"/>
        <end position="171"/>
    </location>
</feature>
<keyword evidence="6 9" id="KW-0732">Signal</keyword>
<protein>
    <submittedName>
        <fullName evidence="11">Putative reeler domain protein</fullName>
    </submittedName>
</protein>
<dbReference type="InterPro" id="IPR002861">
    <property type="entry name" value="Reeler_dom"/>
</dbReference>
<evidence type="ECO:0000256" key="9">
    <source>
        <dbReference type="SAM" id="SignalP"/>
    </source>
</evidence>
<dbReference type="CDD" id="cd08544">
    <property type="entry name" value="Reeler"/>
    <property type="match status" value="1"/>
</dbReference>
<keyword evidence="4" id="KW-0929">Antimicrobial</keyword>
<evidence type="ECO:0000259" key="10">
    <source>
        <dbReference type="PROSITE" id="PS51019"/>
    </source>
</evidence>
<keyword evidence="7" id="KW-0391">Immunity</keyword>
<sequence length="171" mass="19637">MLKVFLIFVLCFVQIFAHFINKPPKFSCDVKTDIPPQPQEKMPYKFTVSGYKYSPETNVTITISGQPFHLFHVRAFDEVTNLPIGSWKETPSVRTISICNAAAATDEEEKESVELTWIPPPAQSGRVLFKASVMWNHGMYWVTLLMDQENLDDIEFAKIAKKLQQPHEFLN</sequence>
<feature type="signal peptide" evidence="9">
    <location>
        <begin position="1"/>
        <end position="17"/>
    </location>
</feature>
<dbReference type="AlphaFoldDB" id="A0A1L8E3Q0"/>
<evidence type="ECO:0000256" key="4">
    <source>
        <dbReference type="ARBA" id="ARBA00022529"/>
    </source>
</evidence>
<evidence type="ECO:0000256" key="6">
    <source>
        <dbReference type="ARBA" id="ARBA00022729"/>
    </source>
</evidence>
<organism evidence="11">
    <name type="scientific">Nyssomyia neivai</name>
    <dbReference type="NCBI Taxonomy" id="330878"/>
    <lineage>
        <taxon>Eukaryota</taxon>
        <taxon>Metazoa</taxon>
        <taxon>Ecdysozoa</taxon>
        <taxon>Arthropoda</taxon>
        <taxon>Hexapoda</taxon>
        <taxon>Insecta</taxon>
        <taxon>Pterygota</taxon>
        <taxon>Neoptera</taxon>
        <taxon>Endopterygota</taxon>
        <taxon>Diptera</taxon>
        <taxon>Nematocera</taxon>
        <taxon>Psychodoidea</taxon>
        <taxon>Psychodidae</taxon>
        <taxon>Nyssomyia</taxon>
    </lineage>
</organism>
<evidence type="ECO:0000256" key="7">
    <source>
        <dbReference type="ARBA" id="ARBA00022859"/>
    </source>
</evidence>
<evidence type="ECO:0000256" key="2">
    <source>
        <dbReference type="ARBA" id="ARBA00008501"/>
    </source>
</evidence>
<proteinExistence type="inferred from homology"/>
<keyword evidence="5" id="KW-0399">Innate immunity</keyword>
<evidence type="ECO:0000256" key="8">
    <source>
        <dbReference type="ARBA" id="ARBA00023022"/>
    </source>
</evidence>
<dbReference type="InterPro" id="IPR051237">
    <property type="entry name" value="Ferric-chelate_Red/DefProt"/>
</dbReference>
<accession>A0A1L8E3Q0</accession>
<comment type="subcellular location">
    <subcellularLocation>
        <location evidence="1">Secreted</location>
    </subcellularLocation>
</comment>
<dbReference type="EMBL" id="GFDF01000882">
    <property type="protein sequence ID" value="JAV13202.1"/>
    <property type="molecule type" value="Transcribed_RNA"/>
</dbReference>
<name>A0A1L8E3Q0_9DIPT</name>
<evidence type="ECO:0000313" key="11">
    <source>
        <dbReference type="EMBL" id="JAV13202.1"/>
    </source>
</evidence>
<dbReference type="Gene3D" id="2.60.40.4060">
    <property type="entry name" value="Reeler domain"/>
    <property type="match status" value="1"/>
</dbReference>
<dbReference type="PROSITE" id="PS51019">
    <property type="entry name" value="REELIN"/>
    <property type="match status" value="1"/>
</dbReference>